<keyword evidence="1" id="KW-0285">Flavoprotein</keyword>
<dbReference type="GO" id="GO:0003824">
    <property type="term" value="F:catalytic activity"/>
    <property type="evidence" value="ECO:0007669"/>
    <property type="project" value="InterPro"/>
</dbReference>
<organism evidence="4">
    <name type="scientific">marine sediment metagenome</name>
    <dbReference type="NCBI Taxonomy" id="412755"/>
    <lineage>
        <taxon>unclassified sequences</taxon>
        <taxon>metagenomes</taxon>
        <taxon>ecological metagenomes</taxon>
    </lineage>
</organism>
<feature type="domain" description="FAD-binding oxidoreductase/transferase type 4 C-terminal" evidence="3">
    <location>
        <begin position="2"/>
        <end position="207"/>
    </location>
</feature>
<gene>
    <name evidence="4" type="ORF">S12H4_40999</name>
</gene>
<dbReference type="InterPro" id="IPR004113">
    <property type="entry name" value="FAD-bd_oxidored_4_C"/>
</dbReference>
<evidence type="ECO:0000259" key="3">
    <source>
        <dbReference type="Pfam" id="PF02913"/>
    </source>
</evidence>
<dbReference type="SUPFAM" id="SSF55103">
    <property type="entry name" value="FAD-linked oxidases, C-terminal domain"/>
    <property type="match status" value="1"/>
</dbReference>
<dbReference type="Gene3D" id="3.30.70.2190">
    <property type="match status" value="1"/>
</dbReference>
<dbReference type="GO" id="GO:0050660">
    <property type="term" value="F:flavin adenine dinucleotide binding"/>
    <property type="evidence" value="ECO:0007669"/>
    <property type="project" value="InterPro"/>
</dbReference>
<feature type="non-terminal residue" evidence="4">
    <location>
        <position position="1"/>
    </location>
</feature>
<dbReference type="AlphaFoldDB" id="X1U1Z8"/>
<dbReference type="EMBL" id="BARW01024939">
    <property type="protein sequence ID" value="GAI97641.1"/>
    <property type="molecule type" value="Genomic_DNA"/>
</dbReference>
<reference evidence="4" key="1">
    <citation type="journal article" date="2014" name="Front. Microbiol.">
        <title>High frequency of phylogenetically diverse reductive dehalogenase-homologous genes in deep subseafloor sedimentary metagenomes.</title>
        <authorList>
            <person name="Kawai M."/>
            <person name="Futagami T."/>
            <person name="Toyoda A."/>
            <person name="Takaki Y."/>
            <person name="Nishi S."/>
            <person name="Hori S."/>
            <person name="Arai W."/>
            <person name="Tsubouchi T."/>
            <person name="Morono Y."/>
            <person name="Uchiyama I."/>
            <person name="Ito T."/>
            <person name="Fujiyama A."/>
            <person name="Inagaki F."/>
            <person name="Takami H."/>
        </authorList>
    </citation>
    <scope>NUCLEOTIDE SEQUENCE</scope>
    <source>
        <strain evidence="4">Expedition CK06-06</strain>
    </source>
</reference>
<keyword evidence="2" id="KW-0274">FAD</keyword>
<dbReference type="PANTHER" id="PTHR42934">
    <property type="entry name" value="GLYCOLATE OXIDASE SUBUNIT GLCD"/>
    <property type="match status" value="1"/>
</dbReference>
<evidence type="ECO:0000256" key="1">
    <source>
        <dbReference type="ARBA" id="ARBA00022630"/>
    </source>
</evidence>
<dbReference type="InterPro" id="IPR016164">
    <property type="entry name" value="FAD-linked_Oxase-like_C"/>
</dbReference>
<dbReference type="PANTHER" id="PTHR42934:SF2">
    <property type="entry name" value="GLYCOLATE OXIDASE SUBUNIT GLCD"/>
    <property type="match status" value="1"/>
</dbReference>
<dbReference type="Gene3D" id="3.30.70.2740">
    <property type="match status" value="1"/>
</dbReference>
<evidence type="ECO:0000313" key="4">
    <source>
        <dbReference type="EMBL" id="GAI97641.1"/>
    </source>
</evidence>
<comment type="caution">
    <text evidence="4">The sequence shown here is derived from an EMBL/GenBank/DDBJ whole genome shotgun (WGS) entry which is preliminary data.</text>
</comment>
<sequence>HNAIATVPEIFKRGLRPTALEFVQEDAVTIAEKKSEKKSHFSGGKAYLMIEINSASEEELERMAETIAEICEQNNCVDVFLAEKKDQQEVWETRGKFYELLKEYTIEFLDVVVPPAQIANHVDQVQRISEKYGMWLPTYGHAGDGNLHTHVMKARLNGGNVEWLDESEWKERYPKVRDKIHADALSREGLVSGEHGIGIIKKKYLPLFF</sequence>
<proteinExistence type="predicted"/>
<protein>
    <recommendedName>
        <fullName evidence="3">FAD-binding oxidoreductase/transferase type 4 C-terminal domain-containing protein</fullName>
    </recommendedName>
</protein>
<evidence type="ECO:0000256" key="2">
    <source>
        <dbReference type="ARBA" id="ARBA00022827"/>
    </source>
</evidence>
<name>X1U1Z8_9ZZZZ</name>
<accession>X1U1Z8</accession>
<dbReference type="InterPro" id="IPR051914">
    <property type="entry name" value="FAD-linked_OxidoTrans_Type4"/>
</dbReference>
<dbReference type="Pfam" id="PF02913">
    <property type="entry name" value="FAD-oxidase_C"/>
    <property type="match status" value="1"/>
</dbReference>